<dbReference type="EMBL" id="HBIV01038615">
    <property type="protein sequence ID" value="CAE0675668.1"/>
    <property type="molecule type" value="Transcribed_RNA"/>
</dbReference>
<reference evidence="2" key="1">
    <citation type="submission" date="2021-01" db="EMBL/GenBank/DDBJ databases">
        <authorList>
            <person name="Corre E."/>
            <person name="Pelletier E."/>
            <person name="Niang G."/>
            <person name="Scheremetjew M."/>
            <person name="Finn R."/>
            <person name="Kale V."/>
            <person name="Holt S."/>
            <person name="Cochrane G."/>
            <person name="Meng A."/>
            <person name="Brown T."/>
            <person name="Cohen L."/>
        </authorList>
    </citation>
    <scope>NUCLEOTIDE SEQUENCE</scope>
    <source>
        <strain evidence="2">CCCM811</strain>
    </source>
</reference>
<dbReference type="AlphaFoldDB" id="A0A7S3Z8T7"/>
<accession>A0A7S3Z8T7</accession>
<proteinExistence type="predicted"/>
<dbReference type="InterPro" id="IPR003615">
    <property type="entry name" value="HNH_nuc"/>
</dbReference>
<sequence length="267" mass="30832">MDVKIGTVQLSDGRDLTVYRGVKGREYYKDNGRRKTLRINQNFVPFSGEESPCSKEKDAKQVKSNGAENALGLTNKPCFKLKKPDNSPVPKLYPEEPTVNHTAMLKREALYNMLIERGEVKIKGPTWPERDANRFVGEESDPTDTRLRRVDETVDLAPNYFLLMLHYKNNTCPYTGEKHQVCRVEDPDSKRHRRPGLKQANSWLTQVKRFSGGFYGRPANTEVDHILPLCMGGPDCWCNFQLLTREEHRFKTNKYDLRACKFYGVRI</sequence>
<protein>
    <recommendedName>
        <fullName evidence="1">HNH nuclease domain-containing protein</fullName>
    </recommendedName>
</protein>
<organism evidence="2">
    <name type="scientific">Lotharella globosa</name>
    <dbReference type="NCBI Taxonomy" id="91324"/>
    <lineage>
        <taxon>Eukaryota</taxon>
        <taxon>Sar</taxon>
        <taxon>Rhizaria</taxon>
        <taxon>Cercozoa</taxon>
        <taxon>Chlorarachniophyceae</taxon>
        <taxon>Lotharella</taxon>
    </lineage>
</organism>
<name>A0A7S3Z8T7_9EUKA</name>
<gene>
    <name evidence="2" type="ORF">LGLO00237_LOCUS27445</name>
</gene>
<dbReference type="SMART" id="SM00507">
    <property type="entry name" value="HNHc"/>
    <property type="match status" value="1"/>
</dbReference>
<evidence type="ECO:0000259" key="1">
    <source>
        <dbReference type="SMART" id="SM00507"/>
    </source>
</evidence>
<dbReference type="Gene3D" id="1.10.30.50">
    <property type="match status" value="1"/>
</dbReference>
<dbReference type="CDD" id="cd00085">
    <property type="entry name" value="HNHc"/>
    <property type="match status" value="1"/>
</dbReference>
<feature type="domain" description="HNH nuclease" evidence="1">
    <location>
        <begin position="201"/>
        <end position="249"/>
    </location>
</feature>
<evidence type="ECO:0000313" key="2">
    <source>
        <dbReference type="EMBL" id="CAE0675668.1"/>
    </source>
</evidence>